<keyword evidence="3" id="KW-0812">Transmembrane</keyword>
<evidence type="ECO:0000313" key="5">
    <source>
        <dbReference type="Proteomes" id="UP000317650"/>
    </source>
</evidence>
<evidence type="ECO:0000256" key="3">
    <source>
        <dbReference type="SAM" id="Phobius"/>
    </source>
</evidence>
<feature type="transmembrane region" description="Helical" evidence="3">
    <location>
        <begin position="30"/>
        <end position="51"/>
    </location>
</feature>
<evidence type="ECO:0000256" key="1">
    <source>
        <dbReference type="ARBA" id="ARBA00004370"/>
    </source>
</evidence>
<gene>
    <name evidence="4" type="ORF">C4D60_Mb09t16890</name>
</gene>
<protein>
    <submittedName>
        <fullName evidence="4">Uncharacterized protein</fullName>
    </submittedName>
</protein>
<dbReference type="PANTHER" id="PTHR31234">
    <property type="entry name" value="LATE EMBRYOGENESIS ABUNDANT (LEA) HYDROXYPROLINE-RICH GLYCOPROTEIN FAMILY"/>
    <property type="match status" value="1"/>
</dbReference>
<dbReference type="GO" id="GO:0005886">
    <property type="term" value="C:plasma membrane"/>
    <property type="evidence" value="ECO:0007669"/>
    <property type="project" value="TreeGrafter"/>
</dbReference>
<comment type="caution">
    <text evidence="4">The sequence shown here is derived from an EMBL/GenBank/DDBJ whole genome shotgun (WGS) entry which is preliminary data.</text>
</comment>
<dbReference type="STRING" id="52838.A0A4S8IIC1"/>
<comment type="subcellular location">
    <subcellularLocation>
        <location evidence="1">Membrane</location>
    </subcellularLocation>
</comment>
<dbReference type="PANTHER" id="PTHR31234:SF54">
    <property type="entry name" value="LATE EMBRYOGENESIS ABUNDANT PROTEIN LEA-2 SUBGROUP DOMAIN-CONTAINING PROTEIN"/>
    <property type="match status" value="1"/>
</dbReference>
<accession>A0A4S8IIC1</accession>
<reference evidence="4 5" key="1">
    <citation type="journal article" date="2019" name="Nat. Plants">
        <title>Genome sequencing of Musa balbisiana reveals subgenome evolution and function divergence in polyploid bananas.</title>
        <authorList>
            <person name="Yao X."/>
        </authorList>
    </citation>
    <scope>NUCLEOTIDE SEQUENCE [LARGE SCALE GENOMIC DNA]</scope>
    <source>
        <strain evidence="5">cv. DH-PKW</strain>
        <tissue evidence="4">Leaves</tissue>
    </source>
</reference>
<keyword evidence="3" id="KW-1133">Transmembrane helix</keyword>
<keyword evidence="5" id="KW-1185">Reference proteome</keyword>
<evidence type="ECO:0000256" key="2">
    <source>
        <dbReference type="ARBA" id="ARBA00023136"/>
    </source>
</evidence>
<keyword evidence="2 3" id="KW-0472">Membrane</keyword>
<sequence>MMRLDKQGGQPFEITEAESPASSSGRSYCFPLLFLSLALVAAAVLIIIFVLKPKKPSFHLHAIQLDSSDAAFSKGANQSSVIASLLVVAHNPNKLGIRYRSTELGLVYDSSNMGLIKVPGFFQPPHSTNVTILVHVFFKTINLGELLTEKSMQGSSIGDLEIRIFGGIQAQLHAFNFRFPKIKVFLDCRISANLSAMALSRVLSTADTHRAFLLPNFLHLTHKCSLDLCI</sequence>
<name>A0A4S8IIC1_MUSBA</name>
<dbReference type="GO" id="GO:0098542">
    <property type="term" value="P:defense response to other organism"/>
    <property type="evidence" value="ECO:0007669"/>
    <property type="project" value="InterPro"/>
</dbReference>
<proteinExistence type="predicted"/>
<dbReference type="InterPro" id="IPR044839">
    <property type="entry name" value="NDR1-like"/>
</dbReference>
<organism evidence="4 5">
    <name type="scientific">Musa balbisiana</name>
    <name type="common">Banana</name>
    <dbReference type="NCBI Taxonomy" id="52838"/>
    <lineage>
        <taxon>Eukaryota</taxon>
        <taxon>Viridiplantae</taxon>
        <taxon>Streptophyta</taxon>
        <taxon>Embryophyta</taxon>
        <taxon>Tracheophyta</taxon>
        <taxon>Spermatophyta</taxon>
        <taxon>Magnoliopsida</taxon>
        <taxon>Liliopsida</taxon>
        <taxon>Zingiberales</taxon>
        <taxon>Musaceae</taxon>
        <taxon>Musa</taxon>
    </lineage>
</organism>
<dbReference type="AlphaFoldDB" id="A0A4S8IIC1"/>
<dbReference type="Proteomes" id="UP000317650">
    <property type="component" value="Chromosome 9"/>
</dbReference>
<evidence type="ECO:0000313" key="4">
    <source>
        <dbReference type="EMBL" id="THU47564.1"/>
    </source>
</evidence>
<dbReference type="EMBL" id="PYDT01000010">
    <property type="protein sequence ID" value="THU47564.1"/>
    <property type="molecule type" value="Genomic_DNA"/>
</dbReference>